<feature type="chain" id="PRO_5026891613" description="Outer membrane beta-barrel protein" evidence="1">
    <location>
        <begin position="25"/>
        <end position="241"/>
    </location>
</feature>
<feature type="signal peptide" evidence="1">
    <location>
        <begin position="1"/>
        <end position="24"/>
    </location>
</feature>
<keyword evidence="1" id="KW-0732">Signal</keyword>
<dbReference type="KEGG" id="hts:HMJ29_16830"/>
<accession>A0A6M6BKV9</accession>
<reference evidence="2 3" key="1">
    <citation type="submission" date="2020-05" db="EMBL/GenBank/DDBJ databases">
        <title>Complete genome sequence of Hymenobacter sp. TS19 in Coasted Sand Dune.</title>
        <authorList>
            <person name="Lee J.-H."/>
            <person name="Jung J.-H."/>
            <person name="Jeong S."/>
            <person name="Zhao L."/>
            <person name="Kim M.-K."/>
            <person name="Seo H.-S."/>
            <person name="Lim S."/>
        </authorList>
    </citation>
    <scope>NUCLEOTIDE SEQUENCE [LARGE SCALE GENOMIC DNA]</scope>
    <source>
        <strain evidence="2 3">TS19</strain>
    </source>
</reference>
<dbReference type="EMBL" id="CP053538">
    <property type="protein sequence ID" value="QJX48488.1"/>
    <property type="molecule type" value="Genomic_DNA"/>
</dbReference>
<evidence type="ECO:0008006" key="4">
    <source>
        <dbReference type="Google" id="ProtNLM"/>
    </source>
</evidence>
<dbReference type="Proteomes" id="UP000501623">
    <property type="component" value="Chromosome"/>
</dbReference>
<dbReference type="AlphaFoldDB" id="A0A6M6BKV9"/>
<organism evidence="2 3">
    <name type="scientific">Hymenobacter taeanensis</name>
    <dbReference type="NCBI Taxonomy" id="2735321"/>
    <lineage>
        <taxon>Bacteria</taxon>
        <taxon>Pseudomonadati</taxon>
        <taxon>Bacteroidota</taxon>
        <taxon>Cytophagia</taxon>
        <taxon>Cytophagales</taxon>
        <taxon>Hymenobacteraceae</taxon>
        <taxon>Hymenobacter</taxon>
    </lineage>
</organism>
<dbReference type="RefSeq" id="WP_171592574.1">
    <property type="nucleotide sequence ID" value="NZ_CP053538.1"/>
</dbReference>
<proteinExistence type="predicted"/>
<evidence type="ECO:0000256" key="1">
    <source>
        <dbReference type="SAM" id="SignalP"/>
    </source>
</evidence>
<evidence type="ECO:0000313" key="3">
    <source>
        <dbReference type="Proteomes" id="UP000501623"/>
    </source>
</evidence>
<name>A0A6M6BKV9_9BACT</name>
<protein>
    <recommendedName>
        <fullName evidence="4">Outer membrane beta-barrel protein</fullName>
    </recommendedName>
</protein>
<sequence length="241" mass="26683">MRFSSVALASTLLLGLCGAHRSLAQRVLLRSTTSRDTVRATYGPNRAFFRHLYVGYAPVVGAANGPGAELRPFKSGEYFLGLRHKYRLSNSLATGFDVRYTRLTYALAQTTDKVLPSSAQHYSEALALHEVLAEPYVRFNVGRRGNVVGHYLDVTGWAGWVAGTVHTYEDRQGVTGAARVVVHERGLSYMRRWPAGVGARVGSNRYAAVVRYRLTDTFTETAPANYPELPRWTIGIELGLF</sequence>
<evidence type="ECO:0000313" key="2">
    <source>
        <dbReference type="EMBL" id="QJX48488.1"/>
    </source>
</evidence>
<keyword evidence="3" id="KW-1185">Reference proteome</keyword>
<gene>
    <name evidence="2" type="ORF">HMJ29_16830</name>
</gene>